<keyword evidence="3" id="KW-0378">Hydrolase</keyword>
<dbReference type="CDD" id="cd08017">
    <property type="entry name" value="M20_IAA_Hyd"/>
    <property type="match status" value="1"/>
</dbReference>
<proteinExistence type="inferred from homology"/>
<feature type="binding site" evidence="4">
    <location>
        <position position="164"/>
    </location>
    <ligand>
        <name>Mn(2+)</name>
        <dbReference type="ChEBI" id="CHEBI:29035"/>
        <label>2</label>
    </ligand>
</feature>
<organism evidence="6 7">
    <name type="scientific">Aristolochia fimbriata</name>
    <name type="common">White veined hardy Dutchman's pipe vine</name>
    <dbReference type="NCBI Taxonomy" id="158543"/>
    <lineage>
        <taxon>Eukaryota</taxon>
        <taxon>Viridiplantae</taxon>
        <taxon>Streptophyta</taxon>
        <taxon>Embryophyta</taxon>
        <taxon>Tracheophyta</taxon>
        <taxon>Spermatophyta</taxon>
        <taxon>Magnoliopsida</taxon>
        <taxon>Magnoliidae</taxon>
        <taxon>Piperales</taxon>
        <taxon>Aristolochiaceae</taxon>
        <taxon>Aristolochia</taxon>
    </lineage>
</organism>
<dbReference type="PANTHER" id="PTHR11014:SF147">
    <property type="entry name" value="PEPTIDASE M20 DIMERISATION DOMAIN-CONTAINING PROTEIN"/>
    <property type="match status" value="1"/>
</dbReference>
<keyword evidence="4" id="KW-0464">Manganese</keyword>
<dbReference type="NCBIfam" id="TIGR01891">
    <property type="entry name" value="amidohydrolases"/>
    <property type="match status" value="1"/>
</dbReference>
<dbReference type="SUPFAM" id="SSF53187">
    <property type="entry name" value="Zn-dependent exopeptidases"/>
    <property type="match status" value="1"/>
</dbReference>
<evidence type="ECO:0000256" key="3">
    <source>
        <dbReference type="ARBA" id="ARBA00022801"/>
    </source>
</evidence>
<reference evidence="6 7" key="1">
    <citation type="submission" date="2021-07" db="EMBL/GenBank/DDBJ databases">
        <title>The Aristolochia fimbriata genome: insights into angiosperm evolution, floral development and chemical biosynthesis.</title>
        <authorList>
            <person name="Jiao Y."/>
        </authorList>
    </citation>
    <scope>NUCLEOTIDE SEQUENCE [LARGE SCALE GENOMIC DNA]</scope>
    <source>
        <strain evidence="6">IBCAS-2021</strain>
        <tissue evidence="6">Leaf</tissue>
    </source>
</reference>
<name>A0AAV7EMU5_ARIFI</name>
<dbReference type="Pfam" id="PF01546">
    <property type="entry name" value="Peptidase_M20"/>
    <property type="match status" value="1"/>
</dbReference>
<feature type="binding site" evidence="4">
    <location>
        <position position="198"/>
    </location>
    <ligand>
        <name>Mn(2+)</name>
        <dbReference type="ChEBI" id="CHEBI:29035"/>
        <label>2</label>
    </ligand>
</feature>
<gene>
    <name evidence="6" type="ORF">H6P81_009799</name>
</gene>
<dbReference type="Pfam" id="PF07687">
    <property type="entry name" value="M20_dimer"/>
    <property type="match status" value="1"/>
</dbReference>
<evidence type="ECO:0000256" key="1">
    <source>
        <dbReference type="ARBA" id="ARBA00006153"/>
    </source>
</evidence>
<dbReference type="GO" id="GO:0009850">
    <property type="term" value="P:auxin metabolic process"/>
    <property type="evidence" value="ECO:0007669"/>
    <property type="project" value="InterPro"/>
</dbReference>
<dbReference type="InterPro" id="IPR036264">
    <property type="entry name" value="Bact_exopeptidase_dim_dom"/>
</dbReference>
<feature type="binding site" evidence="4">
    <location>
        <position position="162"/>
    </location>
    <ligand>
        <name>Mn(2+)</name>
        <dbReference type="ChEBI" id="CHEBI:29035"/>
        <label>2</label>
    </ligand>
</feature>
<feature type="domain" description="Peptidase M20 dimerisation" evidence="5">
    <location>
        <begin position="244"/>
        <end position="337"/>
    </location>
</feature>
<dbReference type="EMBL" id="JAINDJ010000004">
    <property type="protein sequence ID" value="KAG9449834.1"/>
    <property type="molecule type" value="Genomic_DNA"/>
</dbReference>
<dbReference type="Proteomes" id="UP000825729">
    <property type="component" value="Unassembled WGS sequence"/>
</dbReference>
<comment type="caution">
    <text evidence="6">The sequence shown here is derived from an EMBL/GenBank/DDBJ whole genome shotgun (WGS) entry which is preliminary data.</text>
</comment>
<dbReference type="InterPro" id="IPR017439">
    <property type="entry name" value="Amidohydrolase"/>
</dbReference>
<keyword evidence="7" id="KW-1185">Reference proteome</keyword>
<feature type="binding site" evidence="4">
    <location>
        <position position="222"/>
    </location>
    <ligand>
        <name>Mn(2+)</name>
        <dbReference type="ChEBI" id="CHEBI:29035"/>
        <label>2</label>
    </ligand>
</feature>
<dbReference type="Gene3D" id="3.40.630.10">
    <property type="entry name" value="Zn peptidases"/>
    <property type="match status" value="1"/>
</dbReference>
<evidence type="ECO:0000256" key="4">
    <source>
        <dbReference type="PIRSR" id="PIRSR005962-1"/>
    </source>
</evidence>
<dbReference type="GO" id="GO:0005783">
    <property type="term" value="C:endoplasmic reticulum"/>
    <property type="evidence" value="ECO:0007669"/>
    <property type="project" value="TreeGrafter"/>
</dbReference>
<dbReference type="SUPFAM" id="SSF55031">
    <property type="entry name" value="Bacterial exopeptidase dimerisation domain"/>
    <property type="match status" value="1"/>
</dbReference>
<evidence type="ECO:0000313" key="6">
    <source>
        <dbReference type="EMBL" id="KAG9449834.1"/>
    </source>
</evidence>
<accession>A0AAV7EMU5</accession>
<dbReference type="FunFam" id="3.30.70.360:FF:000001">
    <property type="entry name" value="N-acetyldiaminopimelate deacetylase"/>
    <property type="match status" value="1"/>
</dbReference>
<feature type="binding site" evidence="4">
    <location>
        <position position="425"/>
    </location>
    <ligand>
        <name>Mn(2+)</name>
        <dbReference type="ChEBI" id="CHEBI:29035"/>
        <label>2</label>
    </ligand>
</feature>
<dbReference type="PANTHER" id="PTHR11014">
    <property type="entry name" value="PEPTIDASE M20 FAMILY MEMBER"/>
    <property type="match status" value="1"/>
</dbReference>
<dbReference type="InterPro" id="IPR011650">
    <property type="entry name" value="Peptidase_M20_dimer"/>
</dbReference>
<dbReference type="GO" id="GO:0010179">
    <property type="term" value="F:IAA-Ala conjugate hydrolase activity"/>
    <property type="evidence" value="ECO:0007669"/>
    <property type="project" value="TreeGrafter"/>
</dbReference>
<dbReference type="InterPro" id="IPR002933">
    <property type="entry name" value="Peptidase_M20"/>
</dbReference>
<dbReference type="PIRSF" id="PIRSF005962">
    <property type="entry name" value="Pept_M20D_amidohydro"/>
    <property type="match status" value="1"/>
</dbReference>
<evidence type="ECO:0000259" key="5">
    <source>
        <dbReference type="Pfam" id="PF07687"/>
    </source>
</evidence>
<protein>
    <recommendedName>
        <fullName evidence="5">Peptidase M20 dimerisation domain-containing protein</fullName>
    </recommendedName>
</protein>
<keyword evidence="2" id="KW-0732">Signal</keyword>
<dbReference type="AlphaFoldDB" id="A0AAV7EMU5"/>
<comment type="similarity">
    <text evidence="1">Belongs to the peptidase M20 family.</text>
</comment>
<dbReference type="GO" id="GO:0046872">
    <property type="term" value="F:metal ion binding"/>
    <property type="evidence" value="ECO:0007669"/>
    <property type="project" value="UniProtKB-KW"/>
</dbReference>
<keyword evidence="4" id="KW-0479">Metal-binding</keyword>
<evidence type="ECO:0000256" key="2">
    <source>
        <dbReference type="ARBA" id="ARBA00022729"/>
    </source>
</evidence>
<comment type="cofactor">
    <cofactor evidence="4">
        <name>Mn(2+)</name>
        <dbReference type="ChEBI" id="CHEBI:29035"/>
    </cofactor>
    <text evidence="4">The Mn(2+) ion enhances activity.</text>
</comment>
<evidence type="ECO:0000313" key="7">
    <source>
        <dbReference type="Proteomes" id="UP000825729"/>
    </source>
</evidence>
<dbReference type="Gene3D" id="3.30.70.360">
    <property type="match status" value="1"/>
</dbReference>
<dbReference type="InterPro" id="IPR044757">
    <property type="entry name" value="ILR1-like_Hyd"/>
</dbReference>
<sequence length="461" mass="50777">MELYPYLSYPPILLLLLLPALWPLLLLASGTSILLDQTETSNSSENGIFWSSTSEELPVNEEILRLANLPDAVKWIKDIRREIHEYPELAYEEFRTSSLIRRELDKMDVPYRWPLAGTGVVAFIGSGSPPFVALRADMDALPIQELVEWEHKSKVAGKMHACGHDAHVTMLLAAARILQQIRSSLQGTVVLIFQPAEELGTGARNMIKEGVLDNVEAIFGIHLAFHYPTGVVASKPGDFLAGCGHFRAKISGKGGHAAIPQSSIDPVLAASSAVISLQQLVSREADPLDSQVVSVSIINGGSAYNIIPDSVTIGGTFRAFRKKSFYALRQRVEEVITGQAAVHRCTAELDFFDEERPMIPPTVNDERIYERVRRVSVSIVGEKNSRRAQPVMGSEDYAFYMDRIPGTFIFLGSKNEKVEKPQPPHSPYFTIDEDALPVGAAIHAAFAYSYLMNPTATDSAN</sequence>